<comment type="caution">
    <text evidence="2">The sequence shown here is derived from an EMBL/GenBank/DDBJ whole genome shotgun (WGS) entry which is preliminary data.</text>
</comment>
<dbReference type="AlphaFoldDB" id="A0A9D2LWY4"/>
<evidence type="ECO:0000256" key="1">
    <source>
        <dbReference type="SAM" id="MobiDB-lite"/>
    </source>
</evidence>
<dbReference type="EMBL" id="DWYZ01000304">
    <property type="protein sequence ID" value="HJB30258.1"/>
    <property type="molecule type" value="Genomic_DNA"/>
</dbReference>
<name>A0A9D2LWY4_9FIRM</name>
<feature type="region of interest" description="Disordered" evidence="1">
    <location>
        <begin position="1"/>
        <end position="25"/>
    </location>
</feature>
<evidence type="ECO:0000313" key="3">
    <source>
        <dbReference type="Proteomes" id="UP000823842"/>
    </source>
</evidence>
<dbReference type="Proteomes" id="UP000823842">
    <property type="component" value="Unassembled WGS sequence"/>
</dbReference>
<gene>
    <name evidence="2" type="ORF">IAA06_15915</name>
</gene>
<sequence>KSIPMTHTIKSPSPSSMDDKETAPANAQAGSSLSAFLFCHYYSKISEYIPSFFRFFSEEFIFVKTKNDRKHRSNRTYSFCRKTSLLAFSFTVWQSSQ</sequence>
<reference evidence="2" key="1">
    <citation type="journal article" date="2021" name="PeerJ">
        <title>Extensive microbial diversity within the chicken gut microbiome revealed by metagenomics and culture.</title>
        <authorList>
            <person name="Gilroy R."/>
            <person name="Ravi A."/>
            <person name="Getino M."/>
            <person name="Pursley I."/>
            <person name="Horton D.L."/>
            <person name="Alikhan N.F."/>
            <person name="Baker D."/>
            <person name="Gharbi K."/>
            <person name="Hall N."/>
            <person name="Watson M."/>
            <person name="Adriaenssens E.M."/>
            <person name="Foster-Nyarko E."/>
            <person name="Jarju S."/>
            <person name="Secka A."/>
            <person name="Antonio M."/>
            <person name="Oren A."/>
            <person name="Chaudhuri R.R."/>
            <person name="La Ragione R."/>
            <person name="Hildebrand F."/>
            <person name="Pallen M.J."/>
        </authorList>
    </citation>
    <scope>NUCLEOTIDE SEQUENCE</scope>
    <source>
        <strain evidence="2">ChiSjej1B19-5720</strain>
    </source>
</reference>
<organism evidence="2 3">
    <name type="scientific">Candidatus Blautia faecavium</name>
    <dbReference type="NCBI Taxonomy" id="2838487"/>
    <lineage>
        <taxon>Bacteria</taxon>
        <taxon>Bacillati</taxon>
        <taxon>Bacillota</taxon>
        <taxon>Clostridia</taxon>
        <taxon>Lachnospirales</taxon>
        <taxon>Lachnospiraceae</taxon>
        <taxon>Blautia</taxon>
    </lineage>
</organism>
<protein>
    <submittedName>
        <fullName evidence="2">Uncharacterized protein</fullName>
    </submittedName>
</protein>
<feature type="non-terminal residue" evidence="2">
    <location>
        <position position="1"/>
    </location>
</feature>
<proteinExistence type="predicted"/>
<accession>A0A9D2LWY4</accession>
<reference evidence="2" key="2">
    <citation type="submission" date="2021-04" db="EMBL/GenBank/DDBJ databases">
        <authorList>
            <person name="Gilroy R."/>
        </authorList>
    </citation>
    <scope>NUCLEOTIDE SEQUENCE</scope>
    <source>
        <strain evidence="2">ChiSjej1B19-5720</strain>
    </source>
</reference>
<evidence type="ECO:0000313" key="2">
    <source>
        <dbReference type="EMBL" id="HJB30258.1"/>
    </source>
</evidence>